<evidence type="ECO:0000256" key="5">
    <source>
        <dbReference type="HAMAP-Rule" id="MF_00211"/>
    </source>
</evidence>
<feature type="binding site" evidence="5">
    <location>
        <position position="225"/>
    </location>
    <ligand>
        <name>Mg(2+)</name>
        <dbReference type="ChEBI" id="CHEBI:18420"/>
        <label>2</label>
    </ligand>
</feature>
<keyword evidence="1 5" id="KW-0328">Glycosyltransferase</keyword>
<dbReference type="PANTHER" id="PTHR43285:SF2">
    <property type="entry name" value="ANTHRANILATE PHOSPHORIBOSYLTRANSFERASE"/>
    <property type="match status" value="1"/>
</dbReference>
<keyword evidence="5" id="KW-0460">Magnesium</keyword>
<feature type="binding site" evidence="5">
    <location>
        <position position="79"/>
    </location>
    <ligand>
        <name>anthranilate</name>
        <dbReference type="ChEBI" id="CHEBI:16567"/>
        <label>1</label>
    </ligand>
</feature>
<organism evidence="8 9">
    <name type="scientific">Effusibacillus consociatus</name>
    <dbReference type="NCBI Taxonomy" id="1117041"/>
    <lineage>
        <taxon>Bacteria</taxon>
        <taxon>Bacillati</taxon>
        <taxon>Bacillota</taxon>
        <taxon>Bacilli</taxon>
        <taxon>Bacillales</taxon>
        <taxon>Alicyclobacillaceae</taxon>
        <taxon>Effusibacillus</taxon>
    </lineage>
</organism>
<evidence type="ECO:0000256" key="2">
    <source>
        <dbReference type="ARBA" id="ARBA00022679"/>
    </source>
</evidence>
<comment type="pathway">
    <text evidence="5">Amino-acid biosynthesis; L-tryptophan biosynthesis; L-tryptophan from chorismate: step 2/5.</text>
</comment>
<feature type="binding site" evidence="5">
    <location>
        <begin position="89"/>
        <end position="92"/>
    </location>
    <ligand>
        <name>5-phospho-alpha-D-ribose 1-diphosphate</name>
        <dbReference type="ChEBI" id="CHEBI:58017"/>
    </ligand>
</feature>
<comment type="caution">
    <text evidence="8">The sequence shown here is derived from an EMBL/GenBank/DDBJ whole genome shotgun (WGS) entry which is preliminary data.</text>
</comment>
<dbReference type="GO" id="GO:0004048">
    <property type="term" value="F:anthranilate phosphoribosyltransferase activity"/>
    <property type="evidence" value="ECO:0007669"/>
    <property type="project" value="UniProtKB-EC"/>
</dbReference>
<accession>A0ABV9Q438</accession>
<keyword evidence="9" id="KW-1185">Reference proteome</keyword>
<dbReference type="Pfam" id="PF00591">
    <property type="entry name" value="Glycos_transf_3"/>
    <property type="match status" value="1"/>
</dbReference>
<dbReference type="SUPFAM" id="SSF47648">
    <property type="entry name" value="Nucleoside phosphorylase/phosphoribosyltransferase N-terminal domain"/>
    <property type="match status" value="1"/>
</dbReference>
<dbReference type="InterPro" id="IPR017459">
    <property type="entry name" value="Glycosyl_Trfase_fam3_N_dom"/>
</dbReference>
<name>A0ABV9Q438_9BACL</name>
<comment type="subunit">
    <text evidence="5">Homodimer.</text>
</comment>
<feature type="binding site" evidence="5">
    <location>
        <position position="225"/>
    </location>
    <ligand>
        <name>Mg(2+)</name>
        <dbReference type="ChEBI" id="CHEBI:18420"/>
        <label>1</label>
    </ligand>
</feature>
<feature type="binding site" evidence="5">
    <location>
        <position position="110"/>
    </location>
    <ligand>
        <name>anthranilate</name>
        <dbReference type="ChEBI" id="CHEBI:16567"/>
        <label>1</label>
    </ligand>
</feature>
<comment type="function">
    <text evidence="5">Catalyzes the transfer of the phosphoribosyl group of 5-phosphorylribose-1-pyrophosphate (PRPP) to anthranilate to yield N-(5'-phosphoribosyl)-anthranilate (PRA).</text>
</comment>
<comment type="catalytic activity">
    <reaction evidence="5">
        <text>N-(5-phospho-beta-D-ribosyl)anthranilate + diphosphate = 5-phospho-alpha-D-ribose 1-diphosphate + anthranilate</text>
        <dbReference type="Rhea" id="RHEA:11768"/>
        <dbReference type="ChEBI" id="CHEBI:16567"/>
        <dbReference type="ChEBI" id="CHEBI:18277"/>
        <dbReference type="ChEBI" id="CHEBI:33019"/>
        <dbReference type="ChEBI" id="CHEBI:58017"/>
        <dbReference type="EC" id="2.4.2.18"/>
    </reaction>
</comment>
<feature type="domain" description="Glycosyl transferase family 3" evidence="6">
    <location>
        <begin position="73"/>
        <end position="319"/>
    </location>
</feature>
<comment type="caution">
    <text evidence="5">Lacks conserved residue(s) required for the propagation of feature annotation.</text>
</comment>
<dbReference type="InterPro" id="IPR005940">
    <property type="entry name" value="Anthranilate_Pribosyl_Tfrase"/>
</dbReference>
<dbReference type="RefSeq" id="WP_380026889.1">
    <property type="nucleotide sequence ID" value="NZ_JBHSHC010000112.1"/>
</dbReference>
<evidence type="ECO:0000256" key="4">
    <source>
        <dbReference type="ARBA" id="ARBA00023141"/>
    </source>
</evidence>
<dbReference type="PANTHER" id="PTHR43285">
    <property type="entry name" value="ANTHRANILATE PHOSPHORIBOSYLTRANSFERASE"/>
    <property type="match status" value="1"/>
</dbReference>
<dbReference type="InterPro" id="IPR000312">
    <property type="entry name" value="Glycosyl_Trfase_fam3"/>
</dbReference>
<comment type="cofactor">
    <cofactor evidence="5">
        <name>Mg(2+)</name>
        <dbReference type="ChEBI" id="CHEBI:18420"/>
    </cofactor>
    <text evidence="5">Binds 2 magnesium ions per monomer.</text>
</comment>
<feature type="binding site" evidence="5">
    <location>
        <begin position="107"/>
        <end position="115"/>
    </location>
    <ligand>
        <name>5-phospho-alpha-D-ribose 1-diphosphate</name>
        <dbReference type="ChEBI" id="CHEBI:58017"/>
    </ligand>
</feature>
<dbReference type="NCBIfam" id="TIGR01245">
    <property type="entry name" value="trpD"/>
    <property type="match status" value="1"/>
</dbReference>
<keyword evidence="2 5" id="KW-0808">Transferase</keyword>
<dbReference type="Gene3D" id="1.20.970.10">
    <property type="entry name" value="Transferase, Pyrimidine Nucleoside Phosphorylase, Chain C"/>
    <property type="match status" value="1"/>
</dbReference>
<evidence type="ECO:0000256" key="3">
    <source>
        <dbReference type="ARBA" id="ARBA00022822"/>
    </source>
</evidence>
<keyword evidence="3 5" id="KW-0822">Tryptophan biosynthesis</keyword>
<dbReference type="EC" id="2.4.2.18" evidence="5"/>
<keyword evidence="5" id="KW-0479">Metal-binding</keyword>
<dbReference type="EMBL" id="JBHSHC010000112">
    <property type="protein sequence ID" value="MFC4768936.1"/>
    <property type="molecule type" value="Genomic_DNA"/>
</dbReference>
<protein>
    <recommendedName>
        <fullName evidence="5">Anthranilate phosphoribosyltransferase</fullName>
        <ecNumber evidence="5">2.4.2.18</ecNumber>
    </recommendedName>
</protein>
<reference evidence="9" key="1">
    <citation type="journal article" date="2019" name="Int. J. Syst. Evol. Microbiol.">
        <title>The Global Catalogue of Microorganisms (GCM) 10K type strain sequencing project: providing services to taxonomists for standard genome sequencing and annotation.</title>
        <authorList>
            <consortium name="The Broad Institute Genomics Platform"/>
            <consortium name="The Broad Institute Genome Sequencing Center for Infectious Disease"/>
            <person name="Wu L."/>
            <person name="Ma J."/>
        </authorList>
    </citation>
    <scope>NUCLEOTIDE SEQUENCE [LARGE SCALE GENOMIC DNA]</scope>
    <source>
        <strain evidence="9">WYCCWR 12678</strain>
    </source>
</reference>
<dbReference type="InterPro" id="IPR036320">
    <property type="entry name" value="Glycosyl_Trfase_fam3_N_dom_sf"/>
</dbReference>
<feature type="binding site" evidence="5">
    <location>
        <begin position="82"/>
        <end position="83"/>
    </location>
    <ligand>
        <name>5-phospho-alpha-D-ribose 1-diphosphate</name>
        <dbReference type="ChEBI" id="CHEBI:58017"/>
    </ligand>
</feature>
<gene>
    <name evidence="5 8" type="primary">trpD</name>
    <name evidence="8" type="ORF">ACFO8Q_16480</name>
</gene>
<feature type="binding site" evidence="5">
    <location>
        <position position="119"/>
    </location>
    <ligand>
        <name>5-phospho-alpha-D-ribose 1-diphosphate</name>
        <dbReference type="ChEBI" id="CHEBI:58017"/>
    </ligand>
</feature>
<feature type="binding site" evidence="5">
    <location>
        <position position="224"/>
    </location>
    <ligand>
        <name>Mg(2+)</name>
        <dbReference type="ChEBI" id="CHEBI:18420"/>
        <label>2</label>
    </ligand>
</feature>
<keyword evidence="4 5" id="KW-0057">Aromatic amino acid biosynthesis</keyword>
<feature type="domain" description="Glycosyl transferase family 3 N-terminal" evidence="7">
    <location>
        <begin position="2"/>
        <end position="64"/>
    </location>
</feature>
<feature type="binding site" evidence="5">
    <location>
        <position position="79"/>
    </location>
    <ligand>
        <name>5-phospho-alpha-D-ribose 1-diphosphate</name>
        <dbReference type="ChEBI" id="CHEBI:58017"/>
    </ligand>
</feature>
<dbReference type="SUPFAM" id="SSF52418">
    <property type="entry name" value="Nucleoside phosphorylase/phosphoribosyltransferase catalytic domain"/>
    <property type="match status" value="1"/>
</dbReference>
<dbReference type="InterPro" id="IPR035902">
    <property type="entry name" value="Nuc_phospho_transferase"/>
</dbReference>
<dbReference type="HAMAP" id="MF_00211">
    <property type="entry name" value="TrpD"/>
    <property type="match status" value="1"/>
</dbReference>
<feature type="binding site" evidence="5">
    <location>
        <position position="165"/>
    </location>
    <ligand>
        <name>anthranilate</name>
        <dbReference type="ChEBI" id="CHEBI:16567"/>
        <label>2</label>
    </ligand>
</feature>
<sequence length="341" mass="36211">MKEILEKLIVGEHLTDAEAEHVMDQIMGGEATPAQIASFLTAMRVKGETVEEITGLVRSMRKHATPVVSGVEGILDTCGTGGSGISKFNISTASAFVTASAGVPIAKHGNRAMSGKSGSADVLQALNVNIELTAEQAKDCLENAGICFMFAPLYHQSMKHAVGPRRELGFKTVFNILGPLTNPAGAKRQVIGVFSAALLEKIARVLQALGAEHVMVVHGSDGLDEITVTGPTQVAELRGGQLDVYEIHPEDFGLQVYHPEDLIGGTPDKNADIIRRVLQGEKGAARDIVVLNSAASLYVAGKADSIRDGVVMAQNLIDSRLALGTLQRLIEVSNRFVRELA</sequence>
<dbReference type="Proteomes" id="UP001596002">
    <property type="component" value="Unassembled WGS sequence"/>
</dbReference>
<comment type="similarity">
    <text evidence="5">Belongs to the anthranilate phosphoribosyltransferase family.</text>
</comment>
<evidence type="ECO:0000256" key="1">
    <source>
        <dbReference type="ARBA" id="ARBA00022676"/>
    </source>
</evidence>
<feature type="binding site" evidence="5">
    <location>
        <position position="91"/>
    </location>
    <ligand>
        <name>Mg(2+)</name>
        <dbReference type="ChEBI" id="CHEBI:18420"/>
        <label>1</label>
    </ligand>
</feature>
<evidence type="ECO:0000259" key="7">
    <source>
        <dbReference type="Pfam" id="PF02885"/>
    </source>
</evidence>
<keyword evidence="5" id="KW-0028">Amino-acid biosynthesis</keyword>
<evidence type="ECO:0000313" key="9">
    <source>
        <dbReference type="Proteomes" id="UP001596002"/>
    </source>
</evidence>
<dbReference type="Gene3D" id="3.40.1030.10">
    <property type="entry name" value="Nucleoside phosphorylase/phosphoribosyltransferase catalytic domain"/>
    <property type="match status" value="1"/>
</dbReference>
<evidence type="ECO:0000313" key="8">
    <source>
        <dbReference type="EMBL" id="MFC4768936.1"/>
    </source>
</evidence>
<evidence type="ECO:0000259" key="6">
    <source>
        <dbReference type="Pfam" id="PF00591"/>
    </source>
</evidence>
<dbReference type="Pfam" id="PF02885">
    <property type="entry name" value="Glycos_trans_3N"/>
    <property type="match status" value="1"/>
</dbReference>
<proteinExistence type="inferred from homology"/>